<reference evidence="8 9" key="1">
    <citation type="journal article" date="2013" name="Curr. Biol.">
        <title>The Genome of the Foraminiferan Reticulomyxa filosa.</title>
        <authorList>
            <person name="Glockner G."/>
            <person name="Hulsmann N."/>
            <person name="Schleicher M."/>
            <person name="Noegel A.A."/>
            <person name="Eichinger L."/>
            <person name="Gallinger C."/>
            <person name="Pawlowski J."/>
            <person name="Sierra R."/>
            <person name="Euteneuer U."/>
            <person name="Pillet L."/>
            <person name="Moustafa A."/>
            <person name="Platzer M."/>
            <person name="Groth M."/>
            <person name="Szafranski K."/>
            <person name="Schliwa M."/>
        </authorList>
    </citation>
    <scope>NUCLEOTIDE SEQUENCE [LARGE SCALE GENOMIC DNA]</scope>
</reference>
<evidence type="ECO:0000256" key="4">
    <source>
        <dbReference type="ARBA" id="ARBA00022771"/>
    </source>
</evidence>
<dbReference type="PANTHER" id="PTHR22605:SF1">
    <property type="entry name" value="RZ-TYPE DOMAIN-CONTAINING PROTEIN"/>
    <property type="match status" value="1"/>
</dbReference>
<gene>
    <name evidence="8" type="ORF">RFI_36335</name>
</gene>
<proteinExistence type="predicted"/>
<keyword evidence="5" id="KW-0862">Zinc</keyword>
<evidence type="ECO:0000313" key="8">
    <source>
        <dbReference type="EMBL" id="ETO01107.1"/>
    </source>
</evidence>
<dbReference type="Proteomes" id="UP000023152">
    <property type="component" value="Unassembled WGS sequence"/>
</dbReference>
<dbReference type="GO" id="GO:0008270">
    <property type="term" value="F:zinc ion binding"/>
    <property type="evidence" value="ECO:0007669"/>
    <property type="project" value="UniProtKB-KW"/>
</dbReference>
<comment type="caution">
    <text evidence="8">The sequence shown here is derived from an EMBL/GenBank/DDBJ whole genome shotgun (WGS) entry which is preliminary data.</text>
</comment>
<dbReference type="InterPro" id="IPR046439">
    <property type="entry name" value="ZF_RZ_dom"/>
</dbReference>
<keyword evidence="6" id="KW-0391">Immunity</keyword>
<dbReference type="Pfam" id="PF20173">
    <property type="entry name" value="ZnF_RZ-type"/>
    <property type="match status" value="1"/>
</dbReference>
<evidence type="ECO:0000256" key="2">
    <source>
        <dbReference type="ARBA" id="ARBA00022490"/>
    </source>
</evidence>
<keyword evidence="3" id="KW-0479">Metal-binding</keyword>
<evidence type="ECO:0000256" key="1">
    <source>
        <dbReference type="ARBA" id="ARBA00004496"/>
    </source>
</evidence>
<dbReference type="GO" id="GO:0002376">
    <property type="term" value="P:immune system process"/>
    <property type="evidence" value="ECO:0007669"/>
    <property type="project" value="UniProtKB-KW"/>
</dbReference>
<comment type="subcellular location">
    <subcellularLocation>
        <location evidence="1">Cytoplasm</location>
    </subcellularLocation>
</comment>
<keyword evidence="9" id="KW-1185">Reference proteome</keyword>
<evidence type="ECO:0000259" key="7">
    <source>
        <dbReference type="PROSITE" id="PS51981"/>
    </source>
</evidence>
<dbReference type="PANTHER" id="PTHR22605">
    <property type="entry name" value="RZ-TYPE DOMAIN-CONTAINING PROTEIN"/>
    <property type="match status" value="1"/>
</dbReference>
<dbReference type="EMBL" id="ASPP01039210">
    <property type="protein sequence ID" value="ETO01107.1"/>
    <property type="molecule type" value="Genomic_DNA"/>
</dbReference>
<accession>X6LIX2</accession>
<evidence type="ECO:0000256" key="3">
    <source>
        <dbReference type="ARBA" id="ARBA00022723"/>
    </source>
</evidence>
<dbReference type="GO" id="GO:0016887">
    <property type="term" value="F:ATP hydrolysis activity"/>
    <property type="evidence" value="ECO:0007669"/>
    <property type="project" value="InterPro"/>
</dbReference>
<evidence type="ECO:0000256" key="5">
    <source>
        <dbReference type="ARBA" id="ARBA00022833"/>
    </source>
</evidence>
<dbReference type="AlphaFoldDB" id="X6LIX2"/>
<keyword evidence="4" id="KW-0863">Zinc-finger</keyword>
<sequence length="1077" mass="123138">FEALFKFSLRQENSNGESTRPSNAPTDNIFQLLRYCNGDEDASKKYTYAQTIFQEAKMTNRLAWPNFRQKEFVYLVSGVFNELYVLGNTKHYDVISSFMLVMLRSMQNHLSERTEFARAHERLKYLLCHLACCDSDFKGFKNSGAPDQPRIRKDHVLVLRLAWHLVGVVLSLPQSPLSILFHSPKSYQQQYLLAMPEDQSASLLKAMSGHAAWLCPNNHLYFVGECTRTKGTGKCSTCGADIGNRSNWLSHTAAKGNRRLGTIDENGHIVPDNLGATEGTAEYDSTKLAPQGYVIIEGGADDACRKFNEVSVRIARVFVNLLLLVHGCCFDRSDARDFTNLAKKPEDVVERLLVIVDMYLQKIGQIIGHLSVEHCLLLMHRIVHQLYLTYEQAFPNGFADLSTTGRQSFETYLIQQCIDPIIKQHEQFIREIRTQTTADPVCAYWSCRVEEGMDLNTNEGRHFLQNYYVHNFLPFRIVTFSEFRNFVLKTQTHNAERYPVIHGILKTMQSLSGYSVFALQYLPEIINWVRLIHSRFNGRLTRQEVEFQLDKFNARFAVNKCKQENWGDVAQWERAWKGFADGWNHVVSRLTTDKSKRGSTIRIHHTADVSANANVPKINLPNIELEQQDKKEPEQAVGVIRRYLVLTDQLNPCENLPFQCFKVSGPNGQVAPKDVPLLWALDCGVSGPLETSKMLRLLLDHLVTINNALLNNCHNLPPLDEDSKEVPTSTIGQITLTHISNEKDVVGIDEEILLQLSPLYLTFLMIQQCSRQQLKYGEKVSLDINLELLETRLKENFILGRKFLHFDLSELLFELSGQHDIQEVISLISKKFEETTHKKKYFDAVDMNVLTRLKNRIIQNAPSYDFMNLENVSDEKGAAVIDINRVNAFKTAKGAVEQVLIALRRQKTIPEGANQIGLYMKDILHLHRSEFDSFVRTEELCLKHAKSLWEFLNRTYLVEENEWHKIPHGLLDMYRVQLPDKIQSNLQQFAATCSTESLWQLLLEWKKFLATTLSTQPFDQALTTSLSDFLGEAMSDDQLAELVRQWPADLLLIHAGAAFNECAQAFQSRAKMALQSS</sequence>
<feature type="non-terminal residue" evidence="8">
    <location>
        <position position="1"/>
    </location>
</feature>
<protein>
    <recommendedName>
        <fullName evidence="7">RZ-type domain-containing protein</fullName>
    </recommendedName>
</protein>
<feature type="domain" description="RZ-type" evidence="7">
    <location>
        <begin position="195"/>
        <end position="268"/>
    </location>
</feature>
<evidence type="ECO:0000256" key="6">
    <source>
        <dbReference type="ARBA" id="ARBA00022859"/>
    </source>
</evidence>
<dbReference type="PROSITE" id="PS51981">
    <property type="entry name" value="ZF_RZ"/>
    <property type="match status" value="1"/>
</dbReference>
<organism evidence="8 9">
    <name type="scientific">Reticulomyxa filosa</name>
    <dbReference type="NCBI Taxonomy" id="46433"/>
    <lineage>
        <taxon>Eukaryota</taxon>
        <taxon>Sar</taxon>
        <taxon>Rhizaria</taxon>
        <taxon>Retaria</taxon>
        <taxon>Foraminifera</taxon>
        <taxon>Monothalamids</taxon>
        <taxon>Reticulomyxidae</taxon>
        <taxon>Reticulomyxa</taxon>
    </lineage>
</organism>
<name>X6LIX2_RETFI</name>
<keyword evidence="2" id="KW-0963">Cytoplasm</keyword>
<evidence type="ECO:0000313" key="9">
    <source>
        <dbReference type="Proteomes" id="UP000023152"/>
    </source>
</evidence>
<dbReference type="GO" id="GO:0005737">
    <property type="term" value="C:cytoplasm"/>
    <property type="evidence" value="ECO:0007669"/>
    <property type="project" value="UniProtKB-SubCell"/>
</dbReference>
<dbReference type="InterPro" id="IPR031248">
    <property type="entry name" value="RNF213"/>
</dbReference>
<dbReference type="GO" id="GO:0004842">
    <property type="term" value="F:ubiquitin-protein transferase activity"/>
    <property type="evidence" value="ECO:0007669"/>
    <property type="project" value="InterPro"/>
</dbReference>